<gene>
    <name evidence="1" type="ORF">DD235_03585</name>
</gene>
<accession>A0A2V1K6Y5</accession>
<dbReference type="InterPro" id="IPR046500">
    <property type="entry name" value="DUF6678"/>
</dbReference>
<comment type="caution">
    <text evidence="1">The sequence shown here is derived from an EMBL/GenBank/DDBJ whole genome shotgun (WGS) entry which is preliminary data.</text>
</comment>
<sequence length="121" mass="13942">MVSVMNRTKWTELAEGLDRIGQNGPLASVRYLDPDVRSGKCHIDWPEFIRQGPEWYEWLDVHAIEEIHRGRLVPPALIDHEKAIEACLQAVGVPYSRVGQDFRVWGYVDSRQPPVYVSRSK</sequence>
<dbReference type="Proteomes" id="UP000245212">
    <property type="component" value="Unassembled WGS sequence"/>
</dbReference>
<protein>
    <submittedName>
        <fullName evidence="1">Uncharacterized protein</fullName>
    </submittedName>
</protein>
<evidence type="ECO:0000313" key="2">
    <source>
        <dbReference type="Proteomes" id="UP000245212"/>
    </source>
</evidence>
<reference evidence="2" key="1">
    <citation type="submission" date="2018-05" db="EMBL/GenBank/DDBJ databases">
        <authorList>
            <person name="Li Y."/>
        </authorList>
    </citation>
    <scope>NUCLEOTIDE SEQUENCE [LARGE SCALE GENOMIC DNA]</scope>
    <source>
        <strain evidence="2">3d-2-2</strain>
    </source>
</reference>
<name>A0A2V1K6Y5_9BURK</name>
<dbReference type="AlphaFoldDB" id="A0A2V1K6Y5"/>
<evidence type="ECO:0000313" key="1">
    <source>
        <dbReference type="EMBL" id="PWF25245.1"/>
    </source>
</evidence>
<dbReference type="Pfam" id="PF20383">
    <property type="entry name" value="DUF6678"/>
    <property type="match status" value="1"/>
</dbReference>
<dbReference type="EMBL" id="QETA01000001">
    <property type="protein sequence ID" value="PWF25245.1"/>
    <property type="molecule type" value="Genomic_DNA"/>
</dbReference>
<proteinExistence type="predicted"/>
<keyword evidence="2" id="KW-1185">Reference proteome</keyword>
<organism evidence="1 2">
    <name type="scientific">Corticimicrobacter populi</name>
    <dbReference type="NCBI Taxonomy" id="2175229"/>
    <lineage>
        <taxon>Bacteria</taxon>
        <taxon>Pseudomonadati</taxon>
        <taxon>Pseudomonadota</taxon>
        <taxon>Betaproteobacteria</taxon>
        <taxon>Burkholderiales</taxon>
        <taxon>Alcaligenaceae</taxon>
        <taxon>Corticimicrobacter</taxon>
    </lineage>
</organism>